<organism evidence="1 2">
    <name type="scientific">Antiquaquibacter soli</name>
    <dbReference type="NCBI Taxonomy" id="3064523"/>
    <lineage>
        <taxon>Bacteria</taxon>
        <taxon>Bacillati</taxon>
        <taxon>Actinomycetota</taxon>
        <taxon>Actinomycetes</taxon>
        <taxon>Micrococcales</taxon>
        <taxon>Microbacteriaceae</taxon>
        <taxon>Antiquaquibacter</taxon>
    </lineage>
</organism>
<comment type="caution">
    <text evidence="1">The sequence shown here is derived from an EMBL/GenBank/DDBJ whole genome shotgun (WGS) entry which is preliminary data.</text>
</comment>
<proteinExistence type="predicted"/>
<dbReference type="Proteomes" id="UP001241072">
    <property type="component" value="Unassembled WGS sequence"/>
</dbReference>
<dbReference type="InterPro" id="IPR036291">
    <property type="entry name" value="NAD(P)-bd_dom_sf"/>
</dbReference>
<gene>
    <name evidence="1" type="ORF">Q5716_12340</name>
</gene>
<evidence type="ECO:0000313" key="2">
    <source>
        <dbReference type="Proteomes" id="UP001241072"/>
    </source>
</evidence>
<evidence type="ECO:0008006" key="3">
    <source>
        <dbReference type="Google" id="ProtNLM"/>
    </source>
</evidence>
<keyword evidence="2" id="KW-1185">Reference proteome</keyword>
<reference evidence="1 2" key="1">
    <citation type="submission" date="2023-07" db="EMBL/GenBank/DDBJ databases">
        <title>Protaetiibacter sp. nov WY-16 isolated from soil.</title>
        <authorList>
            <person name="Liu B."/>
            <person name="Wan Y."/>
        </authorList>
    </citation>
    <scope>NUCLEOTIDE SEQUENCE [LARGE SCALE GENOMIC DNA]</scope>
    <source>
        <strain evidence="1 2">WY-16</strain>
    </source>
</reference>
<name>A0ABT9BPS1_9MICO</name>
<sequence length="150" mass="15344">MRVLVVGATGILRPAAATLAAEGHRVTGVARDASSVPTGVVPLSADATVPGFIGDGSWDAALVYDPAVSPASLEAIRTAVTGPVVRVLTSAAAAPDLPSALSEPLVLQLGWVPVTRRWHTPAEVSSAALQVLEDGDSRGLGVVRPWEDRP</sequence>
<dbReference type="SUPFAM" id="SSF51735">
    <property type="entry name" value="NAD(P)-binding Rossmann-fold domains"/>
    <property type="match status" value="1"/>
</dbReference>
<accession>A0ABT9BPS1</accession>
<dbReference type="RefSeq" id="WP_305003448.1">
    <property type="nucleotide sequence ID" value="NZ_JAUQUB010000003.1"/>
</dbReference>
<evidence type="ECO:0000313" key="1">
    <source>
        <dbReference type="EMBL" id="MDO7883018.1"/>
    </source>
</evidence>
<protein>
    <recommendedName>
        <fullName evidence="3">NAD(P)-binding domain-containing protein</fullName>
    </recommendedName>
</protein>
<dbReference type="EMBL" id="JAUQUB010000003">
    <property type="protein sequence ID" value="MDO7883018.1"/>
    <property type="molecule type" value="Genomic_DNA"/>
</dbReference>